<evidence type="ECO:0000256" key="5">
    <source>
        <dbReference type="ARBA" id="ARBA00023136"/>
    </source>
</evidence>
<dbReference type="GO" id="GO:1990316">
    <property type="term" value="C:Atg1/ULK1 kinase complex"/>
    <property type="evidence" value="ECO:0007669"/>
    <property type="project" value="TreeGrafter"/>
</dbReference>
<dbReference type="PANTHER" id="PTHR28005">
    <property type="entry name" value="AUTOPHAGY-RELATED PROTEIN 17"/>
    <property type="match status" value="1"/>
</dbReference>
<organism evidence="8 9">
    <name type="scientific">Choanephora cucurbitarum</name>
    <dbReference type="NCBI Taxonomy" id="101091"/>
    <lineage>
        <taxon>Eukaryota</taxon>
        <taxon>Fungi</taxon>
        <taxon>Fungi incertae sedis</taxon>
        <taxon>Mucoromycota</taxon>
        <taxon>Mucoromycotina</taxon>
        <taxon>Mucoromycetes</taxon>
        <taxon>Mucorales</taxon>
        <taxon>Mucorineae</taxon>
        <taxon>Choanephoraceae</taxon>
        <taxon>Choanephoroideae</taxon>
        <taxon>Choanephora</taxon>
    </lineage>
</organism>
<evidence type="ECO:0000256" key="6">
    <source>
        <dbReference type="RuleBase" id="RU368080"/>
    </source>
</evidence>
<dbReference type="AlphaFoldDB" id="A0A1C7MZV2"/>
<dbReference type="PANTHER" id="PTHR28005:SF1">
    <property type="entry name" value="AUTOPHAGY-RELATED PROTEIN 17"/>
    <property type="match status" value="1"/>
</dbReference>
<dbReference type="STRING" id="101091.A0A1C7MZV2"/>
<dbReference type="OrthoDB" id="1937984at2759"/>
<keyword evidence="5" id="KW-0472">Membrane</keyword>
<evidence type="ECO:0000259" key="7">
    <source>
        <dbReference type="Pfam" id="PF04108"/>
    </source>
</evidence>
<evidence type="ECO:0000256" key="1">
    <source>
        <dbReference type="ARBA" id="ARBA00006259"/>
    </source>
</evidence>
<name>A0A1C7MZV2_9FUNG</name>
<proteinExistence type="inferred from homology"/>
<reference evidence="8 9" key="1">
    <citation type="submission" date="2016-03" db="EMBL/GenBank/DDBJ databases">
        <title>Choanephora cucurbitarum.</title>
        <authorList>
            <person name="Min B."/>
            <person name="Park H."/>
            <person name="Park J.-H."/>
            <person name="Shin H.-D."/>
            <person name="Choi I.-G."/>
        </authorList>
    </citation>
    <scope>NUCLEOTIDE SEQUENCE [LARGE SCALE GENOMIC DNA]</scope>
    <source>
        <strain evidence="8 9">KUS-F28377</strain>
    </source>
</reference>
<dbReference type="InterPro" id="IPR007240">
    <property type="entry name" value="Atg17"/>
</dbReference>
<dbReference type="InterPro" id="IPR045326">
    <property type="entry name" value="ATG17-like_dom"/>
</dbReference>
<dbReference type="InParanoid" id="A0A1C7MZV2"/>
<protein>
    <recommendedName>
        <fullName evidence="2 6">Autophagy-related protein 17</fullName>
    </recommendedName>
</protein>
<dbReference type="GO" id="GO:0000422">
    <property type="term" value="P:autophagy of mitochondrion"/>
    <property type="evidence" value="ECO:0007669"/>
    <property type="project" value="TreeGrafter"/>
</dbReference>
<dbReference type="Proteomes" id="UP000093000">
    <property type="component" value="Unassembled WGS sequence"/>
</dbReference>
<comment type="caution">
    <text evidence="8">The sequence shown here is derived from an EMBL/GenBank/DDBJ whole genome shotgun (WGS) entry which is preliminary data.</text>
</comment>
<evidence type="ECO:0000313" key="9">
    <source>
        <dbReference type="Proteomes" id="UP000093000"/>
    </source>
</evidence>
<comment type="function">
    <text evidence="6">Autophagy-specific protein that functions in response to autophagy-inducing signals as a scaffold to recruit other ATG proteins to organize preautophagosomal structure (PAS) formation. Modulates the timing and magnitude of the autophagy response, such as the size of the sequestering vesicles. Plays particularly a role in pexophagy and nucleophagy.</text>
</comment>
<dbReference type="GO" id="GO:0034727">
    <property type="term" value="P:piecemeal microautophagy of the nucleus"/>
    <property type="evidence" value="ECO:0007669"/>
    <property type="project" value="TreeGrafter"/>
</dbReference>
<keyword evidence="4 6" id="KW-0072">Autophagy</keyword>
<dbReference type="EMBL" id="LUGH01000869">
    <property type="protein sequence ID" value="OBZ82425.1"/>
    <property type="molecule type" value="Genomic_DNA"/>
</dbReference>
<dbReference type="GO" id="GO:0060090">
    <property type="term" value="F:molecular adaptor activity"/>
    <property type="evidence" value="ECO:0007669"/>
    <property type="project" value="TreeGrafter"/>
</dbReference>
<comment type="subcellular location">
    <subcellularLocation>
        <location evidence="6">Cytoplasm</location>
    </subcellularLocation>
    <subcellularLocation>
        <location evidence="6">Preautophagosomal structure membrane</location>
        <topology evidence="6">Peripheral membrane protein</topology>
    </subcellularLocation>
</comment>
<accession>A0A1C7MZV2</accession>
<feature type="domain" description="Autophagy protein ATG17-like" evidence="7">
    <location>
        <begin position="16"/>
        <end position="392"/>
    </location>
</feature>
<dbReference type="Pfam" id="PF04108">
    <property type="entry name" value="ATG17_like"/>
    <property type="match status" value="1"/>
</dbReference>
<comment type="similarity">
    <text evidence="1 6">Belongs to the ATG17 family.</text>
</comment>
<sequence>MEQELIEFLLASKKALQTGQSICAQANTYLQTSESHVETIAKTHPKLVFVDNHILFQLSVLEKVREYLLTQSDDRKNRVKEHEAKLQSLTIELTNVFDLLKQCEVDPDILRVNQERKPTIDQQQYSCLFDYISDQEIIELQRQADDEIGEIETVSNSLKNQQKLLSAFISNTAKARIKALAISLDEPAAFYSGEKIQTQEEIISSMAEILTSLTNHYDQSSEAARIYQSDPDGRIDLDITVLRDDHEHIPTILEKLKSSLDAVESISEEIQGRMQMYLQVKNDMLKILNQLESFSAGGQADTILEKLTDADVEIKERELNLDDFFKQLSALAEWYRCYASSYNYLLLEIERRRKAEERQEAHRKELMKSFEDAYNDELQERRSWSAQHGQYLPEVLCPFINDSPSMLRVVIERESLTNQLPKLSMDNVQKVTTNNVNLYIQFTQDFFKALSEIHNSH</sequence>
<evidence type="ECO:0000313" key="8">
    <source>
        <dbReference type="EMBL" id="OBZ82425.1"/>
    </source>
</evidence>
<dbReference type="GO" id="GO:0034045">
    <property type="term" value="C:phagophore assembly site membrane"/>
    <property type="evidence" value="ECO:0007669"/>
    <property type="project" value="UniProtKB-SubCell"/>
</dbReference>
<dbReference type="FunCoup" id="A0A1C7MZV2">
    <property type="interactions" value="16"/>
</dbReference>
<evidence type="ECO:0000256" key="3">
    <source>
        <dbReference type="ARBA" id="ARBA00022490"/>
    </source>
</evidence>
<keyword evidence="9" id="KW-1185">Reference proteome</keyword>
<dbReference type="GO" id="GO:0000045">
    <property type="term" value="P:autophagosome assembly"/>
    <property type="evidence" value="ECO:0007669"/>
    <property type="project" value="TreeGrafter"/>
</dbReference>
<evidence type="ECO:0000256" key="2">
    <source>
        <dbReference type="ARBA" id="ARBA00013806"/>
    </source>
</evidence>
<keyword evidence="3 6" id="KW-0963">Cytoplasm</keyword>
<gene>
    <name evidence="8" type="primary">atg17</name>
    <name evidence="8" type="ORF">A0J61_09524</name>
</gene>
<dbReference type="GO" id="GO:0030295">
    <property type="term" value="F:protein kinase activator activity"/>
    <property type="evidence" value="ECO:0007669"/>
    <property type="project" value="TreeGrafter"/>
</dbReference>
<evidence type="ECO:0000256" key="4">
    <source>
        <dbReference type="ARBA" id="ARBA00023006"/>
    </source>
</evidence>